<dbReference type="AlphaFoldDB" id="A0A095VNJ3"/>
<dbReference type="RefSeq" id="WP_035518151.1">
    <property type="nucleotide sequence ID" value="NZ_KN234805.1"/>
</dbReference>
<dbReference type="PATRIC" id="fig|1265313.6.peg.2349"/>
<gene>
    <name evidence="2" type="ORF">HRUBRA_02379</name>
</gene>
<dbReference type="PANTHER" id="PTHR44086">
    <property type="entry name" value="THIOSULFATE SULFURTRANSFERASE RDL2, MITOCHONDRIAL-RELATED"/>
    <property type="match status" value="1"/>
</dbReference>
<dbReference type="OrthoDB" id="1445766at2"/>
<sequence length="126" mass="13716">MKTSHELVADAKARIHEVTPDEAEASLADIDLVIDVREPEEFGEDHLPGAVNIPRGMLEFKLTADPALEDRSRRVLVYCKTSGRAALSAVAMQEMGYLNVASIAGGIDAWREAGKELVKPALPDFE</sequence>
<evidence type="ECO:0000313" key="2">
    <source>
        <dbReference type="EMBL" id="KGE03032.1"/>
    </source>
</evidence>
<dbReference type="SUPFAM" id="SSF52821">
    <property type="entry name" value="Rhodanese/Cell cycle control phosphatase"/>
    <property type="match status" value="1"/>
</dbReference>
<comment type="caution">
    <text evidence="2">The sequence shown here is derived from an EMBL/GenBank/DDBJ whole genome shotgun (WGS) entry which is preliminary data.</text>
</comment>
<dbReference type="GO" id="GO:0004792">
    <property type="term" value="F:thiosulfate-cyanide sulfurtransferase activity"/>
    <property type="evidence" value="ECO:0007669"/>
    <property type="project" value="InterPro"/>
</dbReference>
<name>A0A095VNJ3_9GAMM</name>
<protein>
    <submittedName>
        <fullName evidence="2">Rhodanese-like domain protein</fullName>
    </submittedName>
</protein>
<dbReference type="HOGENOM" id="CLU_089574_6_2_6"/>
<reference evidence="2 3" key="1">
    <citation type="journal article" date="2014" name="Genome Announc.">
        <title>Genome Sequence of Gammaproteobacterial Pseudohaliea rubra Type Strain DSM 19751, Isolated from Coastal Seawater of the Mediterranean Sea.</title>
        <authorList>
            <person name="Spring S."/>
            <person name="Fiebig A."/>
            <person name="Riedel T."/>
            <person name="Goker M."/>
            <person name="Klenk H.P."/>
        </authorList>
    </citation>
    <scope>NUCLEOTIDE SEQUENCE [LARGE SCALE GENOMIC DNA]</scope>
    <source>
        <strain evidence="2 3">DSM 19751</strain>
    </source>
</reference>
<dbReference type="STRING" id="1265313.HRUBRA_02379"/>
<dbReference type="EMBL" id="AUVB01000074">
    <property type="protein sequence ID" value="KGE03032.1"/>
    <property type="molecule type" value="Genomic_DNA"/>
</dbReference>
<organism evidence="2 3">
    <name type="scientific">Pseudohaliea rubra DSM 19751</name>
    <dbReference type="NCBI Taxonomy" id="1265313"/>
    <lineage>
        <taxon>Bacteria</taxon>
        <taxon>Pseudomonadati</taxon>
        <taxon>Pseudomonadota</taxon>
        <taxon>Gammaproteobacteria</taxon>
        <taxon>Cellvibrionales</taxon>
        <taxon>Halieaceae</taxon>
        <taxon>Pseudohaliea</taxon>
    </lineage>
</organism>
<dbReference type="InterPro" id="IPR036873">
    <property type="entry name" value="Rhodanese-like_dom_sf"/>
</dbReference>
<evidence type="ECO:0000313" key="3">
    <source>
        <dbReference type="Proteomes" id="UP000029640"/>
    </source>
</evidence>
<accession>A0A095VNJ3</accession>
<dbReference type="Pfam" id="PF00581">
    <property type="entry name" value="Rhodanese"/>
    <property type="match status" value="1"/>
</dbReference>
<evidence type="ECO:0000259" key="1">
    <source>
        <dbReference type="PROSITE" id="PS50206"/>
    </source>
</evidence>
<keyword evidence="3" id="KW-1185">Reference proteome</keyword>
<dbReference type="PROSITE" id="PS50206">
    <property type="entry name" value="RHODANESE_3"/>
    <property type="match status" value="1"/>
</dbReference>
<dbReference type="Gene3D" id="3.40.250.10">
    <property type="entry name" value="Rhodanese-like domain"/>
    <property type="match status" value="1"/>
</dbReference>
<dbReference type="PROSITE" id="PS00380">
    <property type="entry name" value="RHODANESE_1"/>
    <property type="match status" value="1"/>
</dbReference>
<dbReference type="eggNOG" id="COG0607">
    <property type="taxonomic scope" value="Bacteria"/>
</dbReference>
<dbReference type="Proteomes" id="UP000029640">
    <property type="component" value="Unassembled WGS sequence"/>
</dbReference>
<feature type="domain" description="Rhodanese" evidence="1">
    <location>
        <begin position="32"/>
        <end position="119"/>
    </location>
</feature>
<dbReference type="PANTHER" id="PTHR44086:SF13">
    <property type="entry name" value="THIOSULFATE SULFURTRANSFERASE PSPE"/>
    <property type="match status" value="1"/>
</dbReference>
<dbReference type="InterPro" id="IPR001763">
    <property type="entry name" value="Rhodanese-like_dom"/>
</dbReference>
<dbReference type="InterPro" id="IPR001307">
    <property type="entry name" value="Thiosulphate_STrfase_CS"/>
</dbReference>
<proteinExistence type="predicted"/>
<dbReference type="SMART" id="SM00450">
    <property type="entry name" value="RHOD"/>
    <property type="match status" value="1"/>
</dbReference>